<feature type="compositionally biased region" description="Polar residues" evidence="1">
    <location>
        <begin position="72"/>
        <end position="92"/>
    </location>
</feature>
<feature type="compositionally biased region" description="Low complexity" evidence="1">
    <location>
        <begin position="725"/>
        <end position="740"/>
    </location>
</feature>
<reference evidence="2" key="1">
    <citation type="submission" date="2016-06" db="EMBL/GenBank/DDBJ databases">
        <title>Draft Genome sequence of the fungus Inonotus baumii.</title>
        <authorList>
            <person name="Zhu H."/>
            <person name="Lin W."/>
        </authorList>
    </citation>
    <scope>NUCLEOTIDE SEQUENCE</scope>
    <source>
        <strain evidence="2">821</strain>
    </source>
</reference>
<dbReference type="AlphaFoldDB" id="A0A9Q5HSW4"/>
<feature type="compositionally biased region" description="Low complexity" evidence="1">
    <location>
        <begin position="93"/>
        <end position="117"/>
    </location>
</feature>
<evidence type="ECO:0000313" key="3">
    <source>
        <dbReference type="Proteomes" id="UP000757232"/>
    </source>
</evidence>
<feature type="compositionally biased region" description="Polar residues" evidence="1">
    <location>
        <begin position="442"/>
        <end position="453"/>
    </location>
</feature>
<dbReference type="Proteomes" id="UP000757232">
    <property type="component" value="Unassembled WGS sequence"/>
</dbReference>
<feature type="compositionally biased region" description="Polar residues" evidence="1">
    <location>
        <begin position="141"/>
        <end position="157"/>
    </location>
</feature>
<feature type="region of interest" description="Disordered" evidence="1">
    <location>
        <begin position="802"/>
        <end position="855"/>
    </location>
</feature>
<comment type="caution">
    <text evidence="2">The sequence shown here is derived from an EMBL/GenBank/DDBJ whole genome shotgun (WGS) entry which is preliminary data.</text>
</comment>
<feature type="region of interest" description="Disordered" evidence="1">
    <location>
        <begin position="1"/>
        <end position="788"/>
    </location>
</feature>
<feature type="compositionally biased region" description="Basic and acidic residues" evidence="1">
    <location>
        <begin position="53"/>
        <end position="69"/>
    </location>
</feature>
<feature type="compositionally biased region" description="Basic and acidic residues" evidence="1">
    <location>
        <begin position="615"/>
        <end position="640"/>
    </location>
</feature>
<feature type="compositionally biased region" description="Basic residues" evidence="1">
    <location>
        <begin position="551"/>
        <end position="561"/>
    </location>
</feature>
<feature type="compositionally biased region" description="Basic and acidic residues" evidence="1">
    <location>
        <begin position="9"/>
        <end position="24"/>
    </location>
</feature>
<dbReference type="EMBL" id="LNZH02000210">
    <property type="protein sequence ID" value="OCB85392.1"/>
    <property type="molecule type" value="Genomic_DNA"/>
</dbReference>
<keyword evidence="3" id="KW-1185">Reference proteome</keyword>
<feature type="compositionally biased region" description="Low complexity" evidence="1">
    <location>
        <begin position="375"/>
        <end position="390"/>
    </location>
</feature>
<protein>
    <submittedName>
        <fullName evidence="2">Uncharacterized protein</fullName>
    </submittedName>
</protein>
<feature type="compositionally biased region" description="Low complexity" evidence="1">
    <location>
        <begin position="846"/>
        <end position="855"/>
    </location>
</feature>
<feature type="compositionally biased region" description="Low complexity" evidence="1">
    <location>
        <begin position="284"/>
        <end position="301"/>
    </location>
</feature>
<evidence type="ECO:0000256" key="1">
    <source>
        <dbReference type="SAM" id="MobiDB-lite"/>
    </source>
</evidence>
<accession>A0A9Q5HSW4</accession>
<proteinExistence type="predicted"/>
<gene>
    <name evidence="2" type="ORF">A7U60_g7702</name>
</gene>
<evidence type="ECO:0000313" key="2">
    <source>
        <dbReference type="EMBL" id="OCB85392.1"/>
    </source>
</evidence>
<feature type="compositionally biased region" description="Polar residues" evidence="1">
    <location>
        <begin position="32"/>
        <end position="47"/>
    </location>
</feature>
<feature type="compositionally biased region" description="Low complexity" evidence="1">
    <location>
        <begin position="803"/>
        <end position="818"/>
    </location>
</feature>
<feature type="compositionally biased region" description="Basic and acidic residues" evidence="1">
    <location>
        <begin position="500"/>
        <end position="535"/>
    </location>
</feature>
<feature type="compositionally biased region" description="Polar residues" evidence="1">
    <location>
        <begin position="167"/>
        <end position="177"/>
    </location>
</feature>
<feature type="compositionally biased region" description="Polar residues" evidence="1">
    <location>
        <begin position="603"/>
        <end position="614"/>
    </location>
</feature>
<feature type="compositionally biased region" description="Low complexity" evidence="1">
    <location>
        <begin position="691"/>
        <end position="710"/>
    </location>
</feature>
<organism evidence="2 3">
    <name type="scientific">Sanghuangporus baumii</name>
    <name type="common">Phellinus baumii</name>
    <dbReference type="NCBI Taxonomy" id="108892"/>
    <lineage>
        <taxon>Eukaryota</taxon>
        <taxon>Fungi</taxon>
        <taxon>Dikarya</taxon>
        <taxon>Basidiomycota</taxon>
        <taxon>Agaricomycotina</taxon>
        <taxon>Agaricomycetes</taxon>
        <taxon>Hymenochaetales</taxon>
        <taxon>Hymenochaetaceae</taxon>
        <taxon>Sanghuangporus</taxon>
    </lineage>
</organism>
<feature type="compositionally biased region" description="Basic and acidic residues" evidence="1">
    <location>
        <begin position="340"/>
        <end position="352"/>
    </location>
</feature>
<sequence length="948" mass="102465">MVDDEVLVEDLRESDRVCRRKSDVQGKLYNFLNRSAQSLTRSNSQSGRSRRAKERDKDKIESDDRDSPRASHATSSRLPVLSSGNAPETSPQSRLPSSARTSRSAANTGNGAATSGGELPSRKSSSPPLTPLGQHKHTLSIPPQSKTPTIAYTYNTPPQTPARSRKYSNPSSPNSITGGRDLLLNRPLARPITPSNSSSGKKLFGISLPSPTHRKASLLEAEEGTPKRQSGHKLRSGSGSSNEPLLHDRSPSNSSGRTGSIPRPSTITPRPNNNNNRTSEDRTTTTPLPTPSSSLPRSTRSAVSREDQPPASPTTTSSRRGTPRLDFWRSLTPRAPSPQGDREKEREKEKGKQRAATPDASTQKVIEKQQELVSPQPRAAPAAFLPRFQRTPATPRRGEEADAPNTVRLDSFMSDSLPIPQDTVKTPLAQADNGRLGLTRQHAFTTQTASTDLPRSPRTPAPERQKTSAAPALGIQRSNSAPGSRGRLSPCLRIPSPKFLSRERSRSKDKDWEKEKEKEKEREKGMISSEKRKVTPESVGAPILREPRTYVHAHGHSHAHAHGVAGGAVNEKGGIGGSKAPKASLVQLRRAAHGTFDFERPGSRTSSKSGQSESRGTRSDDEREKENEKETEANDSDVRRTFGGLGRSVSARPPDFSARAKLKASSPVPPLPTTPSRVKAKPHSPPPPTFPRTRSPLAAVHHAAPGSAAHSHSHSHATHIDDSALPRLSSSSARRNSSSNQHFRTPGYSTGGVYRPPTSLPHFSFEPAASRVPSPPSVPPKPVRDAGGQYVDTRTGLIMYAHAPASPESRSPKSPKSPTGKMVTVVDDKTRSAAAGRRMPATGTSAANANGHANPNATSMSNGIPQRELEEATAVITQFKSALDEAGFATLQKYVRRYDAKIIPLDGAAGLLARVQRLLDTSAPRVDERRKRQLYENFVRVVRVSQVS</sequence>
<name>A0A9Q5HSW4_SANBA</name>
<feature type="compositionally biased region" description="Low complexity" evidence="1">
    <location>
        <begin position="260"/>
        <end position="277"/>
    </location>
</feature>
<dbReference type="OrthoDB" id="3260940at2759"/>